<dbReference type="SUPFAM" id="SSF53686">
    <property type="entry name" value="Tryptophan synthase beta subunit-like PLP-dependent enzymes"/>
    <property type="match status" value="1"/>
</dbReference>
<keyword evidence="2" id="KW-0663">Pyridoxal phosphate</keyword>
<evidence type="ECO:0000259" key="4">
    <source>
        <dbReference type="Pfam" id="PF00291"/>
    </source>
</evidence>
<proteinExistence type="predicted"/>
<dbReference type="Proteomes" id="UP000176998">
    <property type="component" value="Unassembled WGS sequence"/>
</dbReference>
<dbReference type="Pfam" id="PF00291">
    <property type="entry name" value="PALP"/>
    <property type="match status" value="1"/>
</dbReference>
<evidence type="ECO:0000256" key="2">
    <source>
        <dbReference type="ARBA" id="ARBA00022898"/>
    </source>
</evidence>
<dbReference type="GO" id="GO:0003941">
    <property type="term" value="F:L-serine ammonia-lyase activity"/>
    <property type="evidence" value="ECO:0007669"/>
    <property type="project" value="TreeGrafter"/>
</dbReference>
<dbReference type="Gene3D" id="3.40.50.1100">
    <property type="match status" value="2"/>
</dbReference>
<evidence type="ECO:0000313" key="5">
    <source>
        <dbReference type="EMBL" id="OHE97370.1"/>
    </source>
</evidence>
<dbReference type="GO" id="GO:0004794">
    <property type="term" value="F:threonine deaminase activity"/>
    <property type="evidence" value="ECO:0007669"/>
    <property type="project" value="TreeGrafter"/>
</dbReference>
<dbReference type="GO" id="GO:0006565">
    <property type="term" value="P:L-serine catabolic process"/>
    <property type="evidence" value="ECO:0007669"/>
    <property type="project" value="TreeGrafter"/>
</dbReference>
<comment type="caution">
    <text evidence="5">The sequence shown here is derived from an EMBL/GenBank/DDBJ whole genome shotgun (WGS) entry which is preliminary data.</text>
</comment>
<evidence type="ECO:0000256" key="1">
    <source>
        <dbReference type="ARBA" id="ARBA00001933"/>
    </source>
</evidence>
<dbReference type="PANTHER" id="PTHR48078:SF6">
    <property type="entry name" value="L-THREONINE DEHYDRATASE CATABOLIC TDCB"/>
    <property type="match status" value="1"/>
</dbReference>
<sequence length="323" mass="34138">MSLSIHEVAASAVQARARIRDHIYKTPLLPARKTGHAHNAKVLFKAENFQLTGSFKLRGATSKMSVQAPSDRQKLITASSGNHGIGAARAAHTLQRDLTVVLPEKVFPAKLEKIKSYGVEVILHGEETGLAEQHAQKLAASGEYTYISPYNDPLIVAGQGTIGLEILEQCAAVDNVFISMGGGGLISGIGSVLKAFSPRTRVYGVAATNSQALAESMRAGKVVETEHLPTLAEAVAGGMDQDSITLPLATAVVDQVVECSEEEIAEAMRKIALDENMIVEGSAALALAGFEKVVRDVAGQTSIILLCGANVDQGVVKEIIYDL</sequence>
<evidence type="ECO:0000313" key="6">
    <source>
        <dbReference type="Proteomes" id="UP000176998"/>
    </source>
</evidence>
<name>A0A1G4B7E3_9PEZI</name>
<dbReference type="InterPro" id="IPR036052">
    <property type="entry name" value="TrpB-like_PALP_sf"/>
</dbReference>
<dbReference type="STRING" id="1209926.A0A1G4B7E3"/>
<dbReference type="OrthoDB" id="7773036at2759"/>
<dbReference type="GO" id="GO:0006567">
    <property type="term" value="P:L-threonine catabolic process"/>
    <property type="evidence" value="ECO:0007669"/>
    <property type="project" value="TreeGrafter"/>
</dbReference>
<keyword evidence="6" id="KW-1185">Reference proteome</keyword>
<dbReference type="GO" id="GO:0030170">
    <property type="term" value="F:pyridoxal phosphate binding"/>
    <property type="evidence" value="ECO:0007669"/>
    <property type="project" value="InterPro"/>
</dbReference>
<evidence type="ECO:0000256" key="3">
    <source>
        <dbReference type="ARBA" id="ARBA00023239"/>
    </source>
</evidence>
<dbReference type="InterPro" id="IPR000634">
    <property type="entry name" value="Ser/Thr_deHydtase_PyrdxlP-BS"/>
</dbReference>
<dbReference type="InterPro" id="IPR001926">
    <property type="entry name" value="TrpB-like_PALP"/>
</dbReference>
<protein>
    <submittedName>
        <fullName evidence="5">Threonine dehydratase catabolic</fullName>
    </submittedName>
</protein>
<dbReference type="RefSeq" id="XP_022474524.1">
    <property type="nucleotide sequence ID" value="XM_022619061.1"/>
</dbReference>
<dbReference type="AlphaFoldDB" id="A0A1G4B7E3"/>
<dbReference type="InterPro" id="IPR050147">
    <property type="entry name" value="Ser/Thr_Dehydratase"/>
</dbReference>
<reference evidence="5 6" key="1">
    <citation type="submission" date="2016-09" db="EMBL/GenBank/DDBJ databases">
        <authorList>
            <person name="Capua I."/>
            <person name="De Benedictis P."/>
            <person name="Joannis T."/>
            <person name="Lombin L.H."/>
            <person name="Cattoli G."/>
        </authorList>
    </citation>
    <scope>NUCLEOTIDE SEQUENCE [LARGE SCALE GENOMIC DNA]</scope>
    <source>
        <strain evidence="5 6">IMI 309357</strain>
    </source>
</reference>
<gene>
    <name evidence="5" type="ORF">CORC01_07425</name>
</gene>
<dbReference type="EMBL" id="MJBS01000059">
    <property type="protein sequence ID" value="OHE97370.1"/>
    <property type="molecule type" value="Genomic_DNA"/>
</dbReference>
<dbReference type="GO" id="GO:0009097">
    <property type="term" value="P:isoleucine biosynthetic process"/>
    <property type="evidence" value="ECO:0007669"/>
    <property type="project" value="TreeGrafter"/>
</dbReference>
<dbReference type="PANTHER" id="PTHR48078">
    <property type="entry name" value="THREONINE DEHYDRATASE, MITOCHONDRIAL-RELATED"/>
    <property type="match status" value="1"/>
</dbReference>
<dbReference type="PROSITE" id="PS00165">
    <property type="entry name" value="DEHYDRATASE_SER_THR"/>
    <property type="match status" value="1"/>
</dbReference>
<comment type="cofactor">
    <cofactor evidence="1">
        <name>pyridoxal 5'-phosphate</name>
        <dbReference type="ChEBI" id="CHEBI:597326"/>
    </cofactor>
</comment>
<dbReference type="GeneID" id="34560571"/>
<keyword evidence="3" id="KW-0456">Lyase</keyword>
<feature type="domain" description="Tryptophan synthase beta chain-like PALP" evidence="4">
    <location>
        <begin position="19"/>
        <end position="308"/>
    </location>
</feature>
<organism evidence="5 6">
    <name type="scientific">Colletotrichum orchidophilum</name>
    <dbReference type="NCBI Taxonomy" id="1209926"/>
    <lineage>
        <taxon>Eukaryota</taxon>
        <taxon>Fungi</taxon>
        <taxon>Dikarya</taxon>
        <taxon>Ascomycota</taxon>
        <taxon>Pezizomycotina</taxon>
        <taxon>Sordariomycetes</taxon>
        <taxon>Hypocreomycetidae</taxon>
        <taxon>Glomerellales</taxon>
        <taxon>Glomerellaceae</taxon>
        <taxon>Colletotrichum</taxon>
    </lineage>
</organism>
<accession>A0A1G4B7E3</accession>